<evidence type="ECO:0000256" key="2">
    <source>
        <dbReference type="ARBA" id="ARBA00009765"/>
    </source>
</evidence>
<dbReference type="InterPro" id="IPR045863">
    <property type="entry name" value="CorA_TM1_TM2"/>
</dbReference>
<reference evidence="7 8" key="1">
    <citation type="submission" date="2017-04" db="EMBL/GenBank/DDBJ databases">
        <authorList>
            <person name="Afonso C.L."/>
            <person name="Miller P.J."/>
            <person name="Scott M.A."/>
            <person name="Spackman E."/>
            <person name="Goraichik I."/>
            <person name="Dimitrov K.M."/>
            <person name="Suarez D.L."/>
            <person name="Swayne D.E."/>
        </authorList>
    </citation>
    <scope>NUCLEOTIDE SEQUENCE [LARGE SCALE GENOMIC DNA]</scope>
    <source>
        <strain evidence="7 8">DSM 5090</strain>
    </source>
</reference>
<accession>A0A1W2DEN1</accession>
<dbReference type="Pfam" id="PF01544">
    <property type="entry name" value="CorA"/>
    <property type="match status" value="1"/>
</dbReference>
<gene>
    <name evidence="7" type="ORF">SAMN04488500_11541</name>
</gene>
<evidence type="ECO:0000256" key="3">
    <source>
        <dbReference type="ARBA" id="ARBA00022692"/>
    </source>
</evidence>
<dbReference type="GO" id="GO:0046873">
    <property type="term" value="F:metal ion transmembrane transporter activity"/>
    <property type="evidence" value="ECO:0007669"/>
    <property type="project" value="InterPro"/>
</dbReference>
<feature type="transmembrane region" description="Helical" evidence="6">
    <location>
        <begin position="291"/>
        <end position="310"/>
    </location>
</feature>
<comment type="similarity">
    <text evidence="2">Belongs to the CorA metal ion transporter (MIT) (TC 1.A.35) family.</text>
</comment>
<evidence type="ECO:0000256" key="4">
    <source>
        <dbReference type="ARBA" id="ARBA00022989"/>
    </source>
</evidence>
<dbReference type="EMBL" id="FWXI01000015">
    <property type="protein sequence ID" value="SMC95714.1"/>
    <property type="molecule type" value="Genomic_DNA"/>
</dbReference>
<dbReference type="Proteomes" id="UP000192738">
    <property type="component" value="Unassembled WGS sequence"/>
</dbReference>
<comment type="subcellular location">
    <subcellularLocation>
        <location evidence="1">Membrane</location>
        <topology evidence="1">Multi-pass membrane protein</topology>
    </subcellularLocation>
</comment>
<evidence type="ECO:0000256" key="1">
    <source>
        <dbReference type="ARBA" id="ARBA00004141"/>
    </source>
</evidence>
<evidence type="ECO:0000256" key="5">
    <source>
        <dbReference type="ARBA" id="ARBA00023136"/>
    </source>
</evidence>
<evidence type="ECO:0000313" key="7">
    <source>
        <dbReference type="EMBL" id="SMC95714.1"/>
    </source>
</evidence>
<dbReference type="GO" id="GO:0016020">
    <property type="term" value="C:membrane"/>
    <property type="evidence" value="ECO:0007669"/>
    <property type="project" value="UniProtKB-SubCell"/>
</dbReference>
<dbReference type="InterPro" id="IPR047199">
    <property type="entry name" value="CorA-like"/>
</dbReference>
<dbReference type="SUPFAM" id="SSF144083">
    <property type="entry name" value="Magnesium transport protein CorA, transmembrane region"/>
    <property type="match status" value="1"/>
</dbReference>
<evidence type="ECO:0000313" key="8">
    <source>
        <dbReference type="Proteomes" id="UP000192738"/>
    </source>
</evidence>
<protein>
    <submittedName>
        <fullName evidence="7">Magnesium transporter</fullName>
    </submittedName>
</protein>
<sequence length="315" mass="36171">MLNIYRSNCTRLYELDLQTLEKGAWFKLINPTPEELELVAAATGSPLDFLKAALDEEERSRIELDENHMLVITNIPVMRGHDNYDALPLGIVLTPEYIITVCLEANEVLAEFSSENARAFSTFKKTRFLFQTLYKSATLYLKHLKQINRRTDEIERDLRRSMQNEEIFQLLQLQKGLTYFAASLRSNGIVLEKLLRLRSTSQVQHLIKIYEEDEDLLEDVIIENKQAIEMVEMYSRILNGMMDTFTSIISNNLNRVMKFLASMTIILAIPTMVSSFMGMNVDVPFGQSHGFLYTSLVALAVTILSAFGLWRKGMF</sequence>
<dbReference type="RefSeq" id="WP_084576993.1">
    <property type="nucleotide sequence ID" value="NZ_CP155572.1"/>
</dbReference>
<keyword evidence="3 6" id="KW-0812">Transmembrane</keyword>
<dbReference type="Gene3D" id="3.30.460.20">
    <property type="entry name" value="CorA soluble domain-like"/>
    <property type="match status" value="1"/>
</dbReference>
<dbReference type="PANTHER" id="PTHR47891">
    <property type="entry name" value="TRANSPORTER-RELATED"/>
    <property type="match status" value="1"/>
</dbReference>
<dbReference type="CDD" id="cd12827">
    <property type="entry name" value="EcCorA_ZntB-like_u2"/>
    <property type="match status" value="1"/>
</dbReference>
<organism evidence="7 8">
    <name type="scientific">Sporomusa malonica</name>
    <dbReference type="NCBI Taxonomy" id="112901"/>
    <lineage>
        <taxon>Bacteria</taxon>
        <taxon>Bacillati</taxon>
        <taxon>Bacillota</taxon>
        <taxon>Negativicutes</taxon>
        <taxon>Selenomonadales</taxon>
        <taxon>Sporomusaceae</taxon>
        <taxon>Sporomusa</taxon>
    </lineage>
</organism>
<dbReference type="STRING" id="112901.SAMN04488500_11541"/>
<dbReference type="SUPFAM" id="SSF143865">
    <property type="entry name" value="CorA soluble domain-like"/>
    <property type="match status" value="1"/>
</dbReference>
<feature type="transmembrane region" description="Helical" evidence="6">
    <location>
        <begin position="259"/>
        <end position="279"/>
    </location>
</feature>
<keyword evidence="8" id="KW-1185">Reference proteome</keyword>
<dbReference type="InterPro" id="IPR002523">
    <property type="entry name" value="MgTranspt_CorA/ZnTranspt_ZntB"/>
</dbReference>
<dbReference type="InterPro" id="IPR045861">
    <property type="entry name" value="CorA_cytoplasmic_dom"/>
</dbReference>
<proteinExistence type="inferred from homology"/>
<keyword evidence="5 6" id="KW-0472">Membrane</keyword>
<dbReference type="OrthoDB" id="9803416at2"/>
<dbReference type="PANTHER" id="PTHR47891:SF2">
    <property type="entry name" value="MAGNESIUM AND COBALT TRANSPORTER"/>
    <property type="match status" value="1"/>
</dbReference>
<keyword evidence="4 6" id="KW-1133">Transmembrane helix</keyword>
<dbReference type="AlphaFoldDB" id="A0A1W2DEN1"/>
<dbReference type="Gene3D" id="1.20.58.340">
    <property type="entry name" value="Magnesium transport protein CorA, transmembrane region"/>
    <property type="match status" value="2"/>
</dbReference>
<name>A0A1W2DEN1_9FIRM</name>
<evidence type="ECO:0000256" key="6">
    <source>
        <dbReference type="SAM" id="Phobius"/>
    </source>
</evidence>